<reference evidence="1 2" key="1">
    <citation type="submission" date="2019-04" db="EMBL/GenBank/DDBJ databases">
        <title>Microbes associate with the intestines of laboratory mice.</title>
        <authorList>
            <person name="Navarre W."/>
            <person name="Wong E."/>
            <person name="Huang K."/>
            <person name="Tropini C."/>
            <person name="Ng K."/>
            <person name="Yu B."/>
        </authorList>
    </citation>
    <scope>NUCLEOTIDE SEQUENCE [LARGE SCALE GENOMIC DNA]</scope>
    <source>
        <strain evidence="1 2">NM62_B4-13</strain>
    </source>
</reference>
<evidence type="ECO:0000313" key="2">
    <source>
        <dbReference type="Proteomes" id="UP000306631"/>
    </source>
</evidence>
<evidence type="ECO:0000313" key="1">
    <source>
        <dbReference type="EMBL" id="TGY35463.1"/>
    </source>
</evidence>
<sequence>MAVESQGFSRVRENLGYSAARLLEVFPGRNGLTTLAQAKAIVAGGRDAIAEAIYGGAWGAKNLGNTQPGDGARFAGLSLIHLTGRANVTAYSQAMHGDDRVVRDPSMLEKLPDAALAAGWYWEWRGCGEPARRDDLRGSTRKVNGGLNGLADRAVKLAQAKKLFGIA</sequence>
<protein>
    <recommendedName>
        <fullName evidence="3">Chitinase</fullName>
    </recommendedName>
</protein>
<dbReference type="EMBL" id="SRYW01000004">
    <property type="protein sequence ID" value="TGY35463.1"/>
    <property type="molecule type" value="Genomic_DNA"/>
</dbReference>
<dbReference type="Proteomes" id="UP000306631">
    <property type="component" value="Unassembled WGS sequence"/>
</dbReference>
<dbReference type="AlphaFoldDB" id="A0A4S2D4G6"/>
<dbReference type="InterPro" id="IPR023346">
    <property type="entry name" value="Lysozyme-like_dom_sf"/>
</dbReference>
<comment type="caution">
    <text evidence="1">The sequence shown here is derived from an EMBL/GenBank/DDBJ whole genome shotgun (WGS) entry which is preliminary data.</text>
</comment>
<dbReference type="OrthoDB" id="1491023at2"/>
<dbReference type="SUPFAM" id="SSF53955">
    <property type="entry name" value="Lysozyme-like"/>
    <property type="match status" value="1"/>
</dbReference>
<organism evidence="1 2">
    <name type="scientific">Stenotrophomonas maltophilia</name>
    <name type="common">Pseudomonas maltophilia</name>
    <name type="synonym">Xanthomonas maltophilia</name>
    <dbReference type="NCBI Taxonomy" id="40324"/>
    <lineage>
        <taxon>Bacteria</taxon>
        <taxon>Pseudomonadati</taxon>
        <taxon>Pseudomonadota</taxon>
        <taxon>Gammaproteobacteria</taxon>
        <taxon>Lysobacterales</taxon>
        <taxon>Lysobacteraceae</taxon>
        <taxon>Stenotrophomonas</taxon>
        <taxon>Stenotrophomonas maltophilia group</taxon>
    </lineage>
</organism>
<proteinExistence type="predicted"/>
<evidence type="ECO:0008006" key="3">
    <source>
        <dbReference type="Google" id="ProtNLM"/>
    </source>
</evidence>
<dbReference type="Gene3D" id="1.10.530.10">
    <property type="match status" value="1"/>
</dbReference>
<name>A0A4S2D4G6_STEMA</name>
<accession>A0A4S2D4G6</accession>
<gene>
    <name evidence="1" type="ORF">E5352_05960</name>
</gene>